<dbReference type="EMBL" id="JAENHL010000007">
    <property type="protein sequence ID" value="MBK1868769.1"/>
    <property type="molecule type" value="Genomic_DNA"/>
</dbReference>
<protein>
    <submittedName>
        <fullName evidence="1">Uncharacterized protein</fullName>
    </submittedName>
</protein>
<evidence type="ECO:0000313" key="1">
    <source>
        <dbReference type="EMBL" id="MBK1868769.1"/>
    </source>
</evidence>
<comment type="caution">
    <text evidence="1">The sequence shown here is derived from an EMBL/GenBank/DDBJ whole genome shotgun (WGS) entry which is preliminary data.</text>
</comment>
<gene>
    <name evidence="1" type="ORF">JHL16_20600</name>
</gene>
<evidence type="ECO:0000313" key="2">
    <source>
        <dbReference type="Proteomes" id="UP000616151"/>
    </source>
</evidence>
<keyword evidence="2" id="KW-1185">Reference proteome</keyword>
<accession>A0ACC5R7X8</accession>
<organism evidence="1 2">
    <name type="scientific">Taklimakanibacter albus</name>
    <dbReference type="NCBI Taxonomy" id="2800327"/>
    <lineage>
        <taxon>Bacteria</taxon>
        <taxon>Pseudomonadati</taxon>
        <taxon>Pseudomonadota</taxon>
        <taxon>Alphaproteobacteria</taxon>
        <taxon>Hyphomicrobiales</taxon>
        <taxon>Aestuariivirgaceae</taxon>
        <taxon>Taklimakanibacter</taxon>
    </lineage>
</organism>
<proteinExistence type="predicted"/>
<name>A0ACC5R7X8_9HYPH</name>
<dbReference type="Proteomes" id="UP000616151">
    <property type="component" value="Unassembled WGS sequence"/>
</dbReference>
<sequence>MARILMKWLLVAAAFLFLSSIAKAEMLPCASHDDLVSLLAKQYKETPEAIGITQDGTLLEVFVSEQRSWTVLLTTATGVSCIAASGENWERERRKPEAGL</sequence>
<reference evidence="1" key="1">
    <citation type="submission" date="2021-01" db="EMBL/GenBank/DDBJ databases">
        <authorList>
            <person name="Sun Q."/>
        </authorList>
    </citation>
    <scope>NUCLEOTIDE SEQUENCE</scope>
    <source>
        <strain evidence="1">YIM B02566</strain>
    </source>
</reference>